<accession>A0A3S0HWZ3</accession>
<dbReference type="Gene3D" id="2.30.30.110">
    <property type="match status" value="1"/>
</dbReference>
<evidence type="ECO:0000313" key="8">
    <source>
        <dbReference type="EMBL" id="RTR13403.1"/>
    </source>
</evidence>
<keyword evidence="3" id="KW-0678">Repressor</keyword>
<gene>
    <name evidence="8" type="ORF">EJ903_24700</name>
</gene>
<name>A0A3S0HWZ3_9PROT</name>
<evidence type="ECO:0000313" key="9">
    <source>
        <dbReference type="Proteomes" id="UP000277007"/>
    </source>
</evidence>
<evidence type="ECO:0000256" key="1">
    <source>
        <dbReference type="ARBA" id="ARBA00005230"/>
    </source>
</evidence>
<proteinExistence type="inferred from homology"/>
<dbReference type="RefSeq" id="WP_126620504.1">
    <property type="nucleotide sequence ID" value="NZ_JBHUCY010000007.1"/>
</dbReference>
<evidence type="ECO:0000256" key="6">
    <source>
        <dbReference type="ARBA" id="ARBA00029628"/>
    </source>
</evidence>
<sequence length="105" mass="11634">MAQFDVHRNRSAVRAGIPYLLIVQSQRFDTNNRRVVVPLLLATSVRATDSTFTPAFLIEQRAVLLHPLQIASVPFDHLGEKVASLADDGDRIIAALDLLISRSWG</sequence>
<evidence type="ECO:0000256" key="7">
    <source>
        <dbReference type="ARBA" id="ARBA00033135"/>
    </source>
</evidence>
<evidence type="ECO:0000256" key="4">
    <source>
        <dbReference type="ARBA" id="ARBA00023015"/>
    </source>
</evidence>
<protein>
    <recommendedName>
        <fullName evidence="2">Toxin CcdB</fullName>
    </recommendedName>
    <alternativeName>
        <fullName evidence="7">Cytotoxic protein CcdB</fullName>
    </alternativeName>
    <alternativeName>
        <fullName evidence="6">Protein LetD</fullName>
    </alternativeName>
</protein>
<evidence type="ECO:0000256" key="5">
    <source>
        <dbReference type="ARBA" id="ARBA00023163"/>
    </source>
</evidence>
<evidence type="ECO:0000256" key="2">
    <source>
        <dbReference type="ARBA" id="ARBA00015075"/>
    </source>
</evidence>
<dbReference type="AlphaFoldDB" id="A0A3S0HWZ3"/>
<dbReference type="EMBL" id="RXMA01000046">
    <property type="protein sequence ID" value="RTR13403.1"/>
    <property type="molecule type" value="Genomic_DNA"/>
</dbReference>
<comment type="caution">
    <text evidence="8">The sequence shown here is derived from an EMBL/GenBank/DDBJ whole genome shotgun (WGS) entry which is preliminary data.</text>
</comment>
<dbReference type="InterPro" id="IPR011067">
    <property type="entry name" value="Plasmid_toxin/cell-grow_inhib"/>
</dbReference>
<dbReference type="InterPro" id="IPR002712">
    <property type="entry name" value="CcdB"/>
</dbReference>
<dbReference type="GO" id="GO:0008657">
    <property type="term" value="F:DNA topoisomerase type II (double strand cut, ATP-hydrolyzing) inhibitor activity"/>
    <property type="evidence" value="ECO:0007669"/>
    <property type="project" value="InterPro"/>
</dbReference>
<comment type="similarity">
    <text evidence="1">Belongs to the CcdB toxin family.</text>
</comment>
<dbReference type="Proteomes" id="UP000277007">
    <property type="component" value="Unassembled WGS sequence"/>
</dbReference>
<keyword evidence="4" id="KW-0805">Transcription regulation</keyword>
<dbReference type="OrthoDB" id="9813510at2"/>
<keyword evidence="9" id="KW-1185">Reference proteome</keyword>
<dbReference type="GO" id="GO:0006276">
    <property type="term" value="P:plasmid maintenance"/>
    <property type="evidence" value="ECO:0007669"/>
    <property type="project" value="InterPro"/>
</dbReference>
<keyword evidence="5" id="KW-0804">Transcription</keyword>
<dbReference type="SUPFAM" id="SSF50118">
    <property type="entry name" value="Cell growth inhibitor/plasmid maintenance toxic component"/>
    <property type="match status" value="1"/>
</dbReference>
<dbReference type="Pfam" id="PF01845">
    <property type="entry name" value="CcdB"/>
    <property type="match status" value="1"/>
</dbReference>
<evidence type="ECO:0000256" key="3">
    <source>
        <dbReference type="ARBA" id="ARBA00022491"/>
    </source>
</evidence>
<reference evidence="8 9" key="1">
    <citation type="submission" date="2018-12" db="EMBL/GenBank/DDBJ databases">
        <authorList>
            <person name="Yang Y."/>
        </authorList>
    </citation>
    <scope>NUCLEOTIDE SEQUENCE [LARGE SCALE GENOMIC DNA]</scope>
    <source>
        <strain evidence="8 9">L-25-5w-1</strain>
    </source>
</reference>
<organism evidence="8 9">
    <name type="scientific">Azospirillum griseum</name>
    <dbReference type="NCBI Taxonomy" id="2496639"/>
    <lineage>
        <taxon>Bacteria</taxon>
        <taxon>Pseudomonadati</taxon>
        <taxon>Pseudomonadota</taxon>
        <taxon>Alphaproteobacteria</taxon>
        <taxon>Rhodospirillales</taxon>
        <taxon>Azospirillaceae</taxon>
        <taxon>Azospirillum</taxon>
    </lineage>
</organism>